<proteinExistence type="predicted"/>
<reference evidence="1 2" key="1">
    <citation type="submission" date="2024-06" db="EMBL/GenBank/DDBJ databases">
        <title>Genomic Encyclopedia of Type Strains, Phase V (KMG-V): Genome sequencing to study the core and pangenomes of soil and plant-associated prokaryotes.</title>
        <authorList>
            <person name="Whitman W."/>
        </authorList>
    </citation>
    <scope>NUCLEOTIDE SEQUENCE [LARGE SCALE GENOMIC DNA]</scope>
    <source>
        <strain evidence="1 2">NE40</strain>
    </source>
</reference>
<sequence length="129" mass="14409">MSTRSRIAMRLANGDAQGCASAAGGRIPGAARYRSVYCHFDGDLVGPVLREHYASEEQAHTIINGGDLRSVWPDKLETYRAIGEPWQHIRPRESADLSLLIELAWDTGAEYLCCWQDDGWQTIEMRGSQ</sequence>
<evidence type="ECO:0000313" key="1">
    <source>
        <dbReference type="EMBL" id="MET4755438.1"/>
    </source>
</evidence>
<protein>
    <submittedName>
        <fullName evidence="1">Uncharacterized protein</fullName>
    </submittedName>
</protein>
<dbReference type="EMBL" id="JBEWTB010000002">
    <property type="protein sequence ID" value="MET4755438.1"/>
    <property type="molecule type" value="Genomic_DNA"/>
</dbReference>
<name>A0ABV2SCE3_9GAMM</name>
<accession>A0ABV2SCE3</accession>
<dbReference type="Proteomes" id="UP001549366">
    <property type="component" value="Unassembled WGS sequence"/>
</dbReference>
<gene>
    <name evidence="1" type="ORF">V5J35_000630</name>
</gene>
<keyword evidence="2" id="KW-1185">Reference proteome</keyword>
<dbReference type="RefSeq" id="WP_354009862.1">
    <property type="nucleotide sequence ID" value="NZ_JBEWTA010000001.1"/>
</dbReference>
<comment type="caution">
    <text evidence="1">The sequence shown here is derived from an EMBL/GenBank/DDBJ whole genome shotgun (WGS) entry which is preliminary data.</text>
</comment>
<organism evidence="1 2">
    <name type="scientific">Endozoicomonas lisbonensis</name>
    <dbReference type="NCBI Taxonomy" id="3120522"/>
    <lineage>
        <taxon>Bacteria</taxon>
        <taxon>Pseudomonadati</taxon>
        <taxon>Pseudomonadota</taxon>
        <taxon>Gammaproteobacteria</taxon>
        <taxon>Oceanospirillales</taxon>
        <taxon>Endozoicomonadaceae</taxon>
        <taxon>Endozoicomonas</taxon>
    </lineage>
</organism>
<evidence type="ECO:0000313" key="2">
    <source>
        <dbReference type="Proteomes" id="UP001549366"/>
    </source>
</evidence>